<dbReference type="Proteomes" id="UP000198853">
    <property type="component" value="Unassembled WGS sequence"/>
</dbReference>
<dbReference type="AlphaFoldDB" id="A0A1G8JHY8"/>
<dbReference type="RefSeq" id="WP_176764537.1">
    <property type="nucleotide sequence ID" value="NZ_FNEN01000001.1"/>
</dbReference>
<dbReference type="Gene3D" id="3.30.200.20">
    <property type="entry name" value="Phosphorylase Kinase, domain 1"/>
    <property type="match status" value="1"/>
</dbReference>
<gene>
    <name evidence="2" type="ORF">SAMN04488123_101232</name>
</gene>
<dbReference type="EMBL" id="FNEN01000001">
    <property type="protein sequence ID" value="SDI30673.1"/>
    <property type="molecule type" value="Genomic_DNA"/>
</dbReference>
<dbReference type="PIRSF" id="PIRSF006221">
    <property type="entry name" value="Ketosamine-3-kinase"/>
    <property type="match status" value="1"/>
</dbReference>
<dbReference type="Gene3D" id="1.20.1270.240">
    <property type="match status" value="1"/>
</dbReference>
<reference evidence="2 3" key="1">
    <citation type="submission" date="2016-10" db="EMBL/GenBank/DDBJ databases">
        <authorList>
            <person name="de Groot N.N."/>
        </authorList>
    </citation>
    <scope>NUCLEOTIDE SEQUENCE [LARGE SCALE GENOMIC DNA]</scope>
    <source>
        <strain evidence="2 3">DSM 21771</strain>
    </source>
</reference>
<keyword evidence="1 2" id="KW-0418">Kinase</keyword>
<name>A0A1G8JHY8_9BACI</name>
<comment type="similarity">
    <text evidence="1">Belongs to the fructosamine kinase family.</text>
</comment>
<keyword evidence="3" id="KW-1185">Reference proteome</keyword>
<dbReference type="Gene3D" id="1.10.510.10">
    <property type="entry name" value="Transferase(Phosphotransferase) domain 1"/>
    <property type="match status" value="1"/>
</dbReference>
<dbReference type="InterPro" id="IPR011009">
    <property type="entry name" value="Kinase-like_dom_sf"/>
</dbReference>
<dbReference type="PANTHER" id="PTHR12149">
    <property type="entry name" value="FRUCTOSAMINE 3 KINASE-RELATED PROTEIN"/>
    <property type="match status" value="1"/>
</dbReference>
<dbReference type="InterPro" id="IPR016477">
    <property type="entry name" value="Fructo-/Ketosamine-3-kinase"/>
</dbReference>
<dbReference type="PANTHER" id="PTHR12149:SF8">
    <property type="entry name" value="PROTEIN-RIBULOSAMINE 3-KINASE"/>
    <property type="match status" value="1"/>
</dbReference>
<keyword evidence="1" id="KW-0808">Transferase</keyword>
<evidence type="ECO:0000313" key="3">
    <source>
        <dbReference type="Proteomes" id="UP000198853"/>
    </source>
</evidence>
<evidence type="ECO:0000313" key="2">
    <source>
        <dbReference type="EMBL" id="SDI30673.1"/>
    </source>
</evidence>
<proteinExistence type="inferred from homology"/>
<sequence length="281" mass="32146">MAVIPPHILRESGLKENTEITPVGGGDINQSCRVHTEYEQFFLKWREDPSPRFFQKEAKQLAILGSVDGVHVPEVVDTGEHFLLLSWVEGRRTAETEEQLGDVIAALHSANGNDFGFDEDNFIGTLPQYNAEKESWRAFYASYRLWPQMEMADQRGRLPEKRKKRAQKLIDNLHKWIPEPSEPALLHGDLWAGNWMVGAHGVPHLIDPAISYGDPAYDRATMSLFGGYSARTMARYHEKVERYDAEETILPVYQLYFLFAHLNMFGEMYGPSVDRILASYQ</sequence>
<dbReference type="GO" id="GO:0016301">
    <property type="term" value="F:kinase activity"/>
    <property type="evidence" value="ECO:0007669"/>
    <property type="project" value="UniProtKB-UniRule"/>
</dbReference>
<accession>A0A1G8JHY8</accession>
<dbReference type="Pfam" id="PF03881">
    <property type="entry name" value="Fructosamin_kin"/>
    <property type="match status" value="1"/>
</dbReference>
<dbReference type="SUPFAM" id="SSF56112">
    <property type="entry name" value="Protein kinase-like (PK-like)"/>
    <property type="match status" value="1"/>
</dbReference>
<protein>
    <submittedName>
        <fullName evidence="2">Fructosamine-3-kinase</fullName>
    </submittedName>
</protein>
<organism evidence="2 3">
    <name type="scientific">Natribacillus halophilus</name>
    <dbReference type="NCBI Taxonomy" id="549003"/>
    <lineage>
        <taxon>Bacteria</taxon>
        <taxon>Bacillati</taxon>
        <taxon>Bacillota</taxon>
        <taxon>Bacilli</taxon>
        <taxon>Bacillales</taxon>
        <taxon>Bacillaceae</taxon>
        <taxon>Natribacillus</taxon>
    </lineage>
</organism>
<evidence type="ECO:0000256" key="1">
    <source>
        <dbReference type="PIRNR" id="PIRNR006221"/>
    </source>
</evidence>